<dbReference type="EMBL" id="QLII01000002">
    <property type="protein sequence ID" value="RAI73141.1"/>
    <property type="molecule type" value="Genomic_DNA"/>
</dbReference>
<dbReference type="InterPro" id="IPR020904">
    <property type="entry name" value="Sc_DH/Rdtase_CS"/>
</dbReference>
<comment type="similarity">
    <text evidence="1 3">Belongs to the short-chain dehydrogenases/reductases (SDR) family.</text>
</comment>
<dbReference type="SUPFAM" id="SSF51735">
    <property type="entry name" value="NAD(P)-binding Rossmann-fold domains"/>
    <property type="match status" value="1"/>
</dbReference>
<sequence length="266" mass="29085">MSKIILITGASTGLGETMATYLAQKGFTVYGTSRSIEQQSKPFLTMDMDVCDETSIQKGVSHIVEQHGRIDVLINNAGLAIAGPVEALLLADVQRVFDTNVFGTIRTIQAVLPTMRQQKSGLIINISSIAAEAGLPFRGGYCASKAAVDRLTEALRLELASFGIQACYIQPGGTKTDINKNRLRVSLPADSAYKETFDRTYALIDESVSEGIEPDVFGPLVEKIILSPQVDRSYRVGKSLEKFSVLLKSLLPTGMYELMIRNHYKM</sequence>
<keyword evidence="6" id="KW-1185">Reference proteome</keyword>
<dbReference type="OrthoDB" id="9786056at2"/>
<evidence type="ECO:0000259" key="4">
    <source>
        <dbReference type="SMART" id="SM00822"/>
    </source>
</evidence>
<dbReference type="PRINTS" id="PR00080">
    <property type="entry name" value="SDRFAMILY"/>
</dbReference>
<accession>A0A327NCZ9</accession>
<feature type="domain" description="Ketoreductase" evidence="4">
    <location>
        <begin position="3"/>
        <end position="172"/>
    </location>
</feature>
<comment type="caution">
    <text evidence="5">The sequence shown here is derived from an EMBL/GenBank/DDBJ whole genome shotgun (WGS) entry which is preliminary data.</text>
</comment>
<organism evidence="5 6">
    <name type="scientific">Spirosoma telluris</name>
    <dbReference type="NCBI Taxonomy" id="2183553"/>
    <lineage>
        <taxon>Bacteria</taxon>
        <taxon>Pseudomonadati</taxon>
        <taxon>Bacteroidota</taxon>
        <taxon>Cytophagia</taxon>
        <taxon>Cytophagales</taxon>
        <taxon>Cytophagaceae</taxon>
        <taxon>Spirosoma</taxon>
    </lineage>
</organism>
<dbReference type="InterPro" id="IPR036291">
    <property type="entry name" value="NAD(P)-bd_dom_sf"/>
</dbReference>
<proteinExistence type="inferred from homology"/>
<dbReference type="SMART" id="SM00822">
    <property type="entry name" value="PKS_KR"/>
    <property type="match status" value="1"/>
</dbReference>
<evidence type="ECO:0000256" key="3">
    <source>
        <dbReference type="RuleBase" id="RU000363"/>
    </source>
</evidence>
<reference evidence="5 6" key="1">
    <citation type="submission" date="2018-06" db="EMBL/GenBank/DDBJ databases">
        <title>Spirosoma sp. HMF3257 Genome sequencing and assembly.</title>
        <authorList>
            <person name="Kang H."/>
            <person name="Cha I."/>
            <person name="Kim H."/>
            <person name="Kang J."/>
            <person name="Joh K."/>
        </authorList>
    </citation>
    <scope>NUCLEOTIDE SEQUENCE [LARGE SCALE GENOMIC DNA]</scope>
    <source>
        <strain evidence="5 6">HMF3257</strain>
    </source>
</reference>
<gene>
    <name evidence="5" type="ORF">HMF3257_37770</name>
</gene>
<dbReference type="GO" id="GO:0016491">
    <property type="term" value="F:oxidoreductase activity"/>
    <property type="evidence" value="ECO:0007669"/>
    <property type="project" value="UniProtKB-KW"/>
</dbReference>
<keyword evidence="2" id="KW-0560">Oxidoreductase</keyword>
<name>A0A327NCZ9_9BACT</name>
<dbReference type="Pfam" id="PF00106">
    <property type="entry name" value="adh_short"/>
    <property type="match status" value="1"/>
</dbReference>
<dbReference type="Gene3D" id="3.40.50.720">
    <property type="entry name" value="NAD(P)-binding Rossmann-like Domain"/>
    <property type="match status" value="1"/>
</dbReference>
<protein>
    <submittedName>
        <fullName evidence="5">SDR family NAD(P)-dependent oxidoreductase</fullName>
    </submittedName>
</protein>
<evidence type="ECO:0000256" key="2">
    <source>
        <dbReference type="ARBA" id="ARBA00023002"/>
    </source>
</evidence>
<dbReference type="PANTHER" id="PTHR44169">
    <property type="entry name" value="NADPH-DEPENDENT 1-ACYLDIHYDROXYACETONE PHOSPHATE REDUCTASE"/>
    <property type="match status" value="1"/>
</dbReference>
<dbReference type="PRINTS" id="PR00081">
    <property type="entry name" value="GDHRDH"/>
</dbReference>
<evidence type="ECO:0000256" key="1">
    <source>
        <dbReference type="ARBA" id="ARBA00006484"/>
    </source>
</evidence>
<dbReference type="InterPro" id="IPR002347">
    <property type="entry name" value="SDR_fam"/>
</dbReference>
<dbReference type="CDD" id="cd05374">
    <property type="entry name" value="17beta-HSD-like_SDR_c"/>
    <property type="match status" value="1"/>
</dbReference>
<dbReference type="PROSITE" id="PS00061">
    <property type="entry name" value="ADH_SHORT"/>
    <property type="match status" value="1"/>
</dbReference>
<dbReference type="RefSeq" id="WP_111350918.1">
    <property type="nucleotide sequence ID" value="NZ_QLII01000002.1"/>
</dbReference>
<evidence type="ECO:0000313" key="6">
    <source>
        <dbReference type="Proteomes" id="UP000249016"/>
    </source>
</evidence>
<dbReference type="PANTHER" id="PTHR44169:SF6">
    <property type="entry name" value="NADPH-DEPENDENT 1-ACYLDIHYDROXYACETONE PHOSPHATE REDUCTASE"/>
    <property type="match status" value="1"/>
</dbReference>
<dbReference type="Proteomes" id="UP000249016">
    <property type="component" value="Unassembled WGS sequence"/>
</dbReference>
<dbReference type="AlphaFoldDB" id="A0A327NCZ9"/>
<dbReference type="InterPro" id="IPR057326">
    <property type="entry name" value="KR_dom"/>
</dbReference>
<evidence type="ECO:0000313" key="5">
    <source>
        <dbReference type="EMBL" id="RAI73141.1"/>
    </source>
</evidence>